<dbReference type="Proteomes" id="UP000515153">
    <property type="component" value="Unplaced"/>
</dbReference>
<organism evidence="1 2">
    <name type="scientific">Pyricularia grisea</name>
    <name type="common">Crabgrass-specific blast fungus</name>
    <name type="synonym">Magnaporthe grisea</name>
    <dbReference type="NCBI Taxonomy" id="148305"/>
    <lineage>
        <taxon>Eukaryota</taxon>
        <taxon>Fungi</taxon>
        <taxon>Dikarya</taxon>
        <taxon>Ascomycota</taxon>
        <taxon>Pezizomycotina</taxon>
        <taxon>Sordariomycetes</taxon>
        <taxon>Sordariomycetidae</taxon>
        <taxon>Magnaporthales</taxon>
        <taxon>Pyriculariaceae</taxon>
        <taxon>Pyricularia</taxon>
    </lineage>
</organism>
<evidence type="ECO:0000313" key="2">
    <source>
        <dbReference type="RefSeq" id="XP_030980859.1"/>
    </source>
</evidence>
<keyword evidence="1" id="KW-1185">Reference proteome</keyword>
<gene>
    <name evidence="2" type="ORF">PgNI_07925</name>
</gene>
<dbReference type="KEGG" id="pgri:PgNI_07925"/>
<reference evidence="2" key="1">
    <citation type="journal article" date="2019" name="Mol. Biol. Evol.">
        <title>Blast fungal genomes show frequent chromosomal changes, gene gains and losses, and effector gene turnover.</title>
        <authorList>
            <person name="Gomez Luciano L.B."/>
            <person name="Jason Tsai I."/>
            <person name="Chuma I."/>
            <person name="Tosa Y."/>
            <person name="Chen Y.H."/>
            <person name="Li J.Y."/>
            <person name="Li M.Y."/>
            <person name="Jade Lu M.Y."/>
            <person name="Nakayashiki H."/>
            <person name="Li W.H."/>
        </authorList>
    </citation>
    <scope>NUCLEOTIDE SEQUENCE</scope>
    <source>
        <strain evidence="2">NI907</strain>
    </source>
</reference>
<dbReference type="RefSeq" id="XP_030980859.1">
    <property type="nucleotide sequence ID" value="XM_031127929.1"/>
</dbReference>
<dbReference type="AlphaFoldDB" id="A0A6P8B1D5"/>
<name>A0A6P8B1D5_PYRGI</name>
<evidence type="ECO:0000313" key="1">
    <source>
        <dbReference type="Proteomes" id="UP000515153"/>
    </source>
</evidence>
<proteinExistence type="predicted"/>
<reference evidence="2" key="3">
    <citation type="submission" date="2025-08" db="UniProtKB">
        <authorList>
            <consortium name="RefSeq"/>
        </authorList>
    </citation>
    <scope>IDENTIFICATION</scope>
    <source>
        <strain evidence="2">NI907</strain>
    </source>
</reference>
<accession>A0A6P8B1D5</accession>
<sequence>MLPLLSESHVFELNPSAAPSPFDVVLPPACRNRLFRVNRSTRLCGCPSRFYPFSFFAGHATDARPKQTSFHRAISSPPHQLVVADPIHTFLSPHHLRTIVLATKR</sequence>
<dbReference type="GeneID" id="41962838"/>
<reference evidence="2" key="2">
    <citation type="submission" date="2019-10" db="EMBL/GenBank/DDBJ databases">
        <authorList>
            <consortium name="NCBI Genome Project"/>
        </authorList>
    </citation>
    <scope>NUCLEOTIDE SEQUENCE</scope>
    <source>
        <strain evidence="2">NI907</strain>
    </source>
</reference>
<protein>
    <submittedName>
        <fullName evidence="2">Uncharacterized protein</fullName>
    </submittedName>
</protein>